<dbReference type="PRINTS" id="PR00046">
    <property type="entry name" value="SIGMA70FCT"/>
</dbReference>
<dbReference type="PROSITE" id="PS00715">
    <property type="entry name" value="SIGMA70_1"/>
    <property type="match status" value="1"/>
</dbReference>
<dbReference type="InterPro" id="IPR050239">
    <property type="entry name" value="Sigma-70_RNA_pol_init_factors"/>
</dbReference>
<keyword evidence="4" id="KW-0804">Transcription</keyword>
<dbReference type="Gene3D" id="1.10.10.10">
    <property type="entry name" value="Winged helix-like DNA-binding domain superfamily/Winged helix DNA-binding domain"/>
    <property type="match status" value="2"/>
</dbReference>
<comment type="caution">
    <text evidence="6">The sequence shown here is derived from an EMBL/GenBank/DDBJ whole genome shotgun (WGS) entry which is preliminary data.</text>
</comment>
<dbReference type="PANTHER" id="PTHR30603">
    <property type="entry name" value="RNA POLYMERASE SIGMA FACTOR RPO"/>
    <property type="match status" value="1"/>
</dbReference>
<evidence type="ECO:0000259" key="5">
    <source>
        <dbReference type="PROSITE" id="PS00715"/>
    </source>
</evidence>
<accession>A0A235BWY8</accession>
<dbReference type="SUPFAM" id="SSF88659">
    <property type="entry name" value="Sigma3 and sigma4 domains of RNA polymerase sigma factors"/>
    <property type="match status" value="2"/>
</dbReference>
<dbReference type="GO" id="GO:0006352">
    <property type="term" value="P:DNA-templated transcription initiation"/>
    <property type="evidence" value="ECO:0007669"/>
    <property type="project" value="InterPro"/>
</dbReference>
<dbReference type="Pfam" id="PF04545">
    <property type="entry name" value="Sigma70_r4"/>
    <property type="match status" value="1"/>
</dbReference>
<dbReference type="InterPro" id="IPR013325">
    <property type="entry name" value="RNA_pol_sigma_r2"/>
</dbReference>
<keyword evidence="1" id="KW-0805">Transcription regulation</keyword>
<dbReference type="Gene3D" id="1.20.120.1810">
    <property type="match status" value="1"/>
</dbReference>
<dbReference type="InterPro" id="IPR000943">
    <property type="entry name" value="RNA_pol_sigma70"/>
</dbReference>
<dbReference type="InterPro" id="IPR036388">
    <property type="entry name" value="WH-like_DNA-bd_sf"/>
</dbReference>
<keyword evidence="2" id="KW-0731">Sigma factor</keyword>
<sequence length="261" mass="30252">MDDPTENILTLYIKDIQKIPTLSAEKERRLIVRAKEEDREAFEQIILSNLKFALKVAFLYRGRGLPLVDIISEGNIGLMLALRSFKPDREVRFLTYAIFWIKQKIQKALFEQVRVVRFPLCKVSDSSKIRKLRVKLLRNRGHDPSIEELADTLGMNLKRVKAALEYAERDYSLDAEIAGFEHITLGDTMASKDGTNSSLEVKDSLRFLSEKQRKIVNLYFGLKDGRPRTLESVGKELSISRERVRQIKDNAIKTLRKNWRK</sequence>
<evidence type="ECO:0000313" key="7">
    <source>
        <dbReference type="Proteomes" id="UP000215215"/>
    </source>
</evidence>
<dbReference type="GO" id="GO:0016987">
    <property type="term" value="F:sigma factor activity"/>
    <property type="evidence" value="ECO:0007669"/>
    <property type="project" value="UniProtKB-KW"/>
</dbReference>
<dbReference type="NCBIfam" id="TIGR02937">
    <property type="entry name" value="sigma70-ECF"/>
    <property type="match status" value="1"/>
</dbReference>
<proteinExistence type="predicted"/>
<evidence type="ECO:0000313" key="6">
    <source>
        <dbReference type="EMBL" id="OYD16883.1"/>
    </source>
</evidence>
<dbReference type="Proteomes" id="UP000215215">
    <property type="component" value="Unassembled WGS sequence"/>
</dbReference>
<evidence type="ECO:0000256" key="2">
    <source>
        <dbReference type="ARBA" id="ARBA00023082"/>
    </source>
</evidence>
<feature type="domain" description="RNA polymerase sigma-70" evidence="5">
    <location>
        <begin position="69"/>
        <end position="82"/>
    </location>
</feature>
<dbReference type="InterPro" id="IPR007630">
    <property type="entry name" value="RNA_pol_sigma70_r4"/>
</dbReference>
<keyword evidence="3" id="KW-0238">DNA-binding</keyword>
<dbReference type="AlphaFoldDB" id="A0A235BWY8"/>
<dbReference type="InterPro" id="IPR007627">
    <property type="entry name" value="RNA_pol_sigma70_r2"/>
</dbReference>
<reference evidence="6 7" key="1">
    <citation type="submission" date="2017-07" db="EMBL/GenBank/DDBJ databases">
        <title>Recovery of genomes from metagenomes via a dereplication, aggregation, and scoring strategy.</title>
        <authorList>
            <person name="Sieber C.M."/>
            <person name="Probst A.J."/>
            <person name="Sharrar A."/>
            <person name="Thomas B.C."/>
            <person name="Hess M."/>
            <person name="Tringe S.G."/>
            <person name="Banfield J.F."/>
        </authorList>
    </citation>
    <scope>NUCLEOTIDE SEQUENCE [LARGE SCALE GENOMIC DNA]</scope>
    <source>
        <strain evidence="6">JGI_Cruoil_03_44_89</strain>
    </source>
</reference>
<evidence type="ECO:0000256" key="1">
    <source>
        <dbReference type="ARBA" id="ARBA00023015"/>
    </source>
</evidence>
<organism evidence="6 7">
    <name type="scientific">candidate division WOR-3 bacterium JGI_Cruoil_03_44_89</name>
    <dbReference type="NCBI Taxonomy" id="1973748"/>
    <lineage>
        <taxon>Bacteria</taxon>
        <taxon>Bacteria division WOR-3</taxon>
    </lineage>
</organism>
<dbReference type="InterPro" id="IPR007624">
    <property type="entry name" value="RNA_pol_sigma70_r3"/>
</dbReference>
<dbReference type="SUPFAM" id="SSF88946">
    <property type="entry name" value="Sigma2 domain of RNA polymerase sigma factors"/>
    <property type="match status" value="1"/>
</dbReference>
<protein>
    <recommendedName>
        <fullName evidence="5">RNA polymerase sigma-70 domain-containing protein</fullName>
    </recommendedName>
</protein>
<name>A0A235BWY8_UNCW3</name>
<dbReference type="PANTHER" id="PTHR30603:SF47">
    <property type="entry name" value="RNA POLYMERASE SIGMA FACTOR SIGD, CHLOROPLASTIC"/>
    <property type="match status" value="1"/>
</dbReference>
<dbReference type="InterPro" id="IPR013324">
    <property type="entry name" value="RNA_pol_sigma_r3/r4-like"/>
</dbReference>
<dbReference type="Pfam" id="PF04539">
    <property type="entry name" value="Sigma70_r3"/>
    <property type="match status" value="1"/>
</dbReference>
<dbReference type="EMBL" id="NOZQ01000045">
    <property type="protein sequence ID" value="OYD16883.1"/>
    <property type="molecule type" value="Genomic_DNA"/>
</dbReference>
<evidence type="ECO:0000256" key="4">
    <source>
        <dbReference type="ARBA" id="ARBA00023163"/>
    </source>
</evidence>
<evidence type="ECO:0000256" key="3">
    <source>
        <dbReference type="ARBA" id="ARBA00023125"/>
    </source>
</evidence>
<dbReference type="GO" id="GO:0003677">
    <property type="term" value="F:DNA binding"/>
    <property type="evidence" value="ECO:0007669"/>
    <property type="project" value="UniProtKB-KW"/>
</dbReference>
<gene>
    <name evidence="6" type="ORF">CH333_02220</name>
</gene>
<dbReference type="InterPro" id="IPR014284">
    <property type="entry name" value="RNA_pol_sigma-70_dom"/>
</dbReference>
<dbReference type="Pfam" id="PF04542">
    <property type="entry name" value="Sigma70_r2"/>
    <property type="match status" value="1"/>
</dbReference>